<dbReference type="EC" id="2.4.-.-" evidence="2"/>
<dbReference type="EMBL" id="JBHPON010000001">
    <property type="protein sequence ID" value="MFC6035231.1"/>
    <property type="molecule type" value="Genomic_DNA"/>
</dbReference>
<name>A0ABW1KVZ0_9PROT</name>
<evidence type="ECO:0000313" key="3">
    <source>
        <dbReference type="Proteomes" id="UP001596116"/>
    </source>
</evidence>
<sequence length="297" mass="33878">MDNCCGAIHHRICAQPPEEISAVTYMKFSIIMPLLNGAQFLPAAIASVQAQTERDWELIIADGGSTDGSVAIARELAEADDRIRLFTEPDAGMYDALFKGLAQARGEWIGWLNSDDLYTSWALATIDEFTDHTECDWVTGVPACWDDKGRLRYLRPAGRYSQKRIAAGWHHDRLLGNLQQESIFFSRRLLERLTPDETSQIRKMKLAGDYYLWRRFARHAPLDVIPSVLGGFRRHEKNMSTVNAEDYRKEVMSTQPFTLPAPLAQAAALLWRMRSSWELMRSANEADQKMQAQLRKR</sequence>
<keyword evidence="3" id="KW-1185">Reference proteome</keyword>
<comment type="caution">
    <text evidence="2">The sequence shown here is derived from an EMBL/GenBank/DDBJ whole genome shotgun (WGS) entry which is preliminary data.</text>
</comment>
<dbReference type="PANTHER" id="PTHR43685">
    <property type="entry name" value="GLYCOSYLTRANSFERASE"/>
    <property type="match status" value="1"/>
</dbReference>
<dbReference type="InterPro" id="IPR029044">
    <property type="entry name" value="Nucleotide-diphossugar_trans"/>
</dbReference>
<dbReference type="Pfam" id="PF00535">
    <property type="entry name" value="Glycos_transf_2"/>
    <property type="match status" value="1"/>
</dbReference>
<dbReference type="GO" id="GO:0016757">
    <property type="term" value="F:glycosyltransferase activity"/>
    <property type="evidence" value="ECO:0007669"/>
    <property type="project" value="UniProtKB-KW"/>
</dbReference>
<dbReference type="InterPro" id="IPR050834">
    <property type="entry name" value="Glycosyltransf_2"/>
</dbReference>
<dbReference type="PANTHER" id="PTHR43685:SF11">
    <property type="entry name" value="GLYCOSYLTRANSFERASE TAGX-RELATED"/>
    <property type="match status" value="1"/>
</dbReference>
<gene>
    <name evidence="2" type="ORF">ACFMB1_06725</name>
</gene>
<evidence type="ECO:0000313" key="2">
    <source>
        <dbReference type="EMBL" id="MFC6035231.1"/>
    </source>
</evidence>
<dbReference type="RefSeq" id="WP_379879444.1">
    <property type="nucleotide sequence ID" value="NZ_JBHPON010000001.1"/>
</dbReference>
<dbReference type="SUPFAM" id="SSF53448">
    <property type="entry name" value="Nucleotide-diphospho-sugar transferases"/>
    <property type="match status" value="1"/>
</dbReference>
<keyword evidence="2" id="KW-0328">Glycosyltransferase</keyword>
<evidence type="ECO:0000259" key="1">
    <source>
        <dbReference type="Pfam" id="PF00535"/>
    </source>
</evidence>
<feature type="domain" description="Glycosyltransferase 2-like" evidence="1">
    <location>
        <begin position="29"/>
        <end position="156"/>
    </location>
</feature>
<dbReference type="InterPro" id="IPR001173">
    <property type="entry name" value="Glyco_trans_2-like"/>
</dbReference>
<dbReference type="Gene3D" id="3.90.550.10">
    <property type="entry name" value="Spore Coat Polysaccharide Biosynthesis Protein SpsA, Chain A"/>
    <property type="match status" value="1"/>
</dbReference>
<keyword evidence="2" id="KW-0808">Transferase</keyword>
<organism evidence="2 3">
    <name type="scientific">Hyphococcus aureus</name>
    <dbReference type="NCBI Taxonomy" id="2666033"/>
    <lineage>
        <taxon>Bacteria</taxon>
        <taxon>Pseudomonadati</taxon>
        <taxon>Pseudomonadota</taxon>
        <taxon>Alphaproteobacteria</taxon>
        <taxon>Parvularculales</taxon>
        <taxon>Parvularculaceae</taxon>
        <taxon>Hyphococcus</taxon>
    </lineage>
</organism>
<accession>A0ABW1KVZ0</accession>
<reference evidence="2 3" key="1">
    <citation type="submission" date="2024-09" db="EMBL/GenBank/DDBJ databases">
        <authorList>
            <person name="Zhang Z.-H."/>
        </authorList>
    </citation>
    <scope>NUCLEOTIDE SEQUENCE [LARGE SCALE GENOMIC DNA]</scope>
    <source>
        <strain evidence="2 3">HHTR114</strain>
    </source>
</reference>
<protein>
    <submittedName>
        <fullName evidence="2">Glycosyltransferase</fullName>
        <ecNumber evidence="2">2.4.-.-</ecNumber>
    </submittedName>
</protein>
<dbReference type="Proteomes" id="UP001596116">
    <property type="component" value="Unassembled WGS sequence"/>
</dbReference>
<proteinExistence type="predicted"/>